<keyword evidence="8" id="KW-1185">Reference proteome</keyword>
<dbReference type="Pfam" id="PF07992">
    <property type="entry name" value="Pyr_redox_2"/>
    <property type="match status" value="1"/>
</dbReference>
<dbReference type="Gene3D" id="3.50.50.100">
    <property type="match status" value="1"/>
</dbReference>
<evidence type="ECO:0000256" key="3">
    <source>
        <dbReference type="ARBA" id="ARBA00022827"/>
    </source>
</evidence>
<dbReference type="GO" id="GO:0004174">
    <property type="term" value="F:electron-transferring-flavoprotein dehydrogenase activity"/>
    <property type="evidence" value="ECO:0007669"/>
    <property type="project" value="TreeGrafter"/>
</dbReference>
<keyword evidence="3" id="KW-0274">FAD</keyword>
<dbReference type="PANTHER" id="PTHR43735">
    <property type="entry name" value="APOPTOSIS-INDUCING FACTOR 1"/>
    <property type="match status" value="1"/>
</dbReference>
<dbReference type="AlphaFoldDB" id="A0A8H6SKL6"/>
<keyword evidence="2" id="KW-0285">Flavoprotein</keyword>
<feature type="domain" description="FAD/NAD(P)-binding" evidence="6">
    <location>
        <begin position="10"/>
        <end position="298"/>
    </location>
</feature>
<name>A0A8H6SKL6_MYCCL</name>
<keyword evidence="5" id="KW-1133">Transmembrane helix</keyword>
<dbReference type="PANTHER" id="PTHR43735:SF3">
    <property type="entry name" value="FERROPTOSIS SUPPRESSOR PROTEIN 1"/>
    <property type="match status" value="1"/>
</dbReference>
<dbReference type="EMBL" id="JACAZE010000013">
    <property type="protein sequence ID" value="KAF7300577.1"/>
    <property type="molecule type" value="Genomic_DNA"/>
</dbReference>
<dbReference type="Proteomes" id="UP000613580">
    <property type="component" value="Unassembled WGS sequence"/>
</dbReference>
<feature type="transmembrane region" description="Helical" evidence="5">
    <location>
        <begin position="343"/>
        <end position="364"/>
    </location>
</feature>
<evidence type="ECO:0000256" key="1">
    <source>
        <dbReference type="ARBA" id="ARBA00006442"/>
    </source>
</evidence>
<reference evidence="7" key="1">
    <citation type="submission" date="2020-05" db="EMBL/GenBank/DDBJ databases">
        <title>Mycena genomes resolve the evolution of fungal bioluminescence.</title>
        <authorList>
            <person name="Tsai I.J."/>
        </authorList>
    </citation>
    <scope>NUCLEOTIDE SEQUENCE</scope>
    <source>
        <strain evidence="7">110903Hualien_Pintung</strain>
    </source>
</reference>
<keyword evidence="4" id="KW-0560">Oxidoreductase</keyword>
<protein>
    <submittedName>
        <fullName evidence="7">Apoptosis-inducing factor</fullName>
    </submittedName>
</protein>
<organism evidence="7 8">
    <name type="scientific">Mycena chlorophos</name>
    <name type="common">Agaric fungus</name>
    <name type="synonym">Agaricus chlorophos</name>
    <dbReference type="NCBI Taxonomy" id="658473"/>
    <lineage>
        <taxon>Eukaryota</taxon>
        <taxon>Fungi</taxon>
        <taxon>Dikarya</taxon>
        <taxon>Basidiomycota</taxon>
        <taxon>Agaricomycotina</taxon>
        <taxon>Agaricomycetes</taxon>
        <taxon>Agaricomycetidae</taxon>
        <taxon>Agaricales</taxon>
        <taxon>Marasmiineae</taxon>
        <taxon>Mycenaceae</taxon>
        <taxon>Mycena</taxon>
    </lineage>
</organism>
<sequence>MSKKIDNKKSIVIVGAGTAGVNLARPLSAKLDATKYSLTVIDPRPFRVLLPATLRMVVSAQDDLATTDGALVPHDKLFHNGDGTFIQDSVQKVTQAPGENVGTLTLGSGEVLEYDVLVLATGLAWAHPLAFPDTVEELQAYVEARRAEFAAADSYLLVGGGAIGCELAGELKDIWPTKDVTIVHSSPLLLNDTYNTRYRKRVARDLVRRGVQLHLNELASPESISKTGITTQSGLQLSAGLVVKTTGAAGPNTAFLHSLGADLLTPAGFVKVTPTLQLPGFPNIFAAGDIVEWAEQKQSIKAQKHAAVVLQNVLALVNGSSRRRRKEYRTGFEMIVLTNGKRAGSMFVGVLWGIILGGWITALVKSKELLVSRFRHESGLR</sequence>
<dbReference type="GO" id="GO:0005737">
    <property type="term" value="C:cytoplasm"/>
    <property type="evidence" value="ECO:0007669"/>
    <property type="project" value="TreeGrafter"/>
</dbReference>
<keyword evidence="5" id="KW-0472">Membrane</keyword>
<evidence type="ECO:0000256" key="2">
    <source>
        <dbReference type="ARBA" id="ARBA00022630"/>
    </source>
</evidence>
<accession>A0A8H6SKL6</accession>
<evidence type="ECO:0000256" key="4">
    <source>
        <dbReference type="ARBA" id="ARBA00023002"/>
    </source>
</evidence>
<gene>
    <name evidence="7" type="ORF">HMN09_00942700</name>
</gene>
<keyword evidence="5" id="KW-0812">Transmembrane</keyword>
<proteinExistence type="inferred from homology"/>
<dbReference type="PRINTS" id="PR00469">
    <property type="entry name" value="PNDRDTASEII"/>
</dbReference>
<evidence type="ECO:0000313" key="7">
    <source>
        <dbReference type="EMBL" id="KAF7300577.1"/>
    </source>
</evidence>
<comment type="similarity">
    <text evidence="1">Belongs to the FAD-dependent oxidoreductase family.</text>
</comment>
<evidence type="ECO:0000313" key="8">
    <source>
        <dbReference type="Proteomes" id="UP000613580"/>
    </source>
</evidence>
<dbReference type="GO" id="GO:0050660">
    <property type="term" value="F:flavin adenine dinucleotide binding"/>
    <property type="evidence" value="ECO:0007669"/>
    <property type="project" value="TreeGrafter"/>
</dbReference>
<dbReference type="InterPro" id="IPR023753">
    <property type="entry name" value="FAD/NAD-binding_dom"/>
</dbReference>
<dbReference type="PRINTS" id="PR00368">
    <property type="entry name" value="FADPNR"/>
</dbReference>
<dbReference type="InterPro" id="IPR036188">
    <property type="entry name" value="FAD/NAD-bd_sf"/>
</dbReference>
<comment type="caution">
    <text evidence="7">The sequence shown here is derived from an EMBL/GenBank/DDBJ whole genome shotgun (WGS) entry which is preliminary data.</text>
</comment>
<evidence type="ECO:0000259" key="6">
    <source>
        <dbReference type="Pfam" id="PF07992"/>
    </source>
</evidence>
<dbReference type="SUPFAM" id="SSF51905">
    <property type="entry name" value="FAD/NAD(P)-binding domain"/>
    <property type="match status" value="1"/>
</dbReference>
<evidence type="ECO:0000256" key="5">
    <source>
        <dbReference type="SAM" id="Phobius"/>
    </source>
</evidence>
<dbReference type="OrthoDB" id="202203at2759"/>